<dbReference type="InterPro" id="IPR016181">
    <property type="entry name" value="Acyl_CoA_acyltransferase"/>
</dbReference>
<evidence type="ECO:0000313" key="3">
    <source>
        <dbReference type="Proteomes" id="UP000274841"/>
    </source>
</evidence>
<accession>A0A3Q9J6H5</accession>
<reference evidence="2 3" key="1">
    <citation type="submission" date="2018-08" db="EMBL/GenBank/DDBJ databases">
        <title>Microbacterium oxydans strain HG3.</title>
        <authorList>
            <person name="ORTET P."/>
        </authorList>
    </citation>
    <scope>NUCLEOTIDE SEQUENCE [LARGE SCALE GENOMIC DNA]</scope>
    <source>
        <strain evidence="2 3">HG3</strain>
    </source>
</reference>
<evidence type="ECO:0000313" key="2">
    <source>
        <dbReference type="EMBL" id="AZS41281.1"/>
    </source>
</evidence>
<dbReference type="PROSITE" id="PS51186">
    <property type="entry name" value="GNAT"/>
    <property type="match status" value="1"/>
</dbReference>
<dbReference type="KEGG" id="moy:CVS54_02630"/>
<dbReference type="Proteomes" id="UP000274841">
    <property type="component" value="Chromosome"/>
</dbReference>
<dbReference type="PANTHER" id="PTHR43415:SF3">
    <property type="entry name" value="GNAT-FAMILY ACETYLTRANSFERASE"/>
    <property type="match status" value="1"/>
</dbReference>
<dbReference type="GO" id="GO:0016747">
    <property type="term" value="F:acyltransferase activity, transferring groups other than amino-acyl groups"/>
    <property type="evidence" value="ECO:0007669"/>
    <property type="project" value="InterPro"/>
</dbReference>
<dbReference type="EMBL" id="CP031422">
    <property type="protein sequence ID" value="AZS41281.1"/>
    <property type="molecule type" value="Genomic_DNA"/>
</dbReference>
<proteinExistence type="predicted"/>
<evidence type="ECO:0000259" key="1">
    <source>
        <dbReference type="PROSITE" id="PS51186"/>
    </source>
</evidence>
<dbReference type="PANTHER" id="PTHR43415">
    <property type="entry name" value="SPERMIDINE N(1)-ACETYLTRANSFERASE"/>
    <property type="match status" value="1"/>
</dbReference>
<protein>
    <recommendedName>
        <fullName evidence="1">N-acetyltransferase domain-containing protein</fullName>
    </recommendedName>
</protein>
<sequence length="175" mass="19397">MIPADAETFASWAEDPVFRAHAGWSQDMTVDRVASWWREIIEHPDPRLVRLAAVDEVGELIGHVDLHDTDGLHDAEGGPRELGFLIGPSRRWRHGWGTAAALAGLDHGFTQLGLSSIWAEAVEANIGSVRVLRRIGMTETGHGTSESFLGADSRYLRFHLSRADWERGSPFRSAF</sequence>
<gene>
    <name evidence="2" type="ORF">CVS54_02630</name>
</gene>
<dbReference type="Pfam" id="PF13302">
    <property type="entry name" value="Acetyltransf_3"/>
    <property type="match status" value="1"/>
</dbReference>
<dbReference type="Gene3D" id="3.40.630.30">
    <property type="match status" value="1"/>
</dbReference>
<dbReference type="InterPro" id="IPR000182">
    <property type="entry name" value="GNAT_dom"/>
</dbReference>
<name>A0A3Q9J6H5_9MICO</name>
<organism evidence="2 3">
    <name type="scientific">Microbacterium oxydans</name>
    <dbReference type="NCBI Taxonomy" id="82380"/>
    <lineage>
        <taxon>Bacteria</taxon>
        <taxon>Bacillati</taxon>
        <taxon>Actinomycetota</taxon>
        <taxon>Actinomycetes</taxon>
        <taxon>Micrococcales</taxon>
        <taxon>Microbacteriaceae</taxon>
        <taxon>Microbacterium</taxon>
    </lineage>
</organism>
<feature type="domain" description="N-acetyltransferase" evidence="1">
    <location>
        <begin position="1"/>
        <end position="161"/>
    </location>
</feature>
<dbReference type="AlphaFoldDB" id="A0A3Q9J6H5"/>
<dbReference type="SUPFAM" id="SSF55729">
    <property type="entry name" value="Acyl-CoA N-acyltransferases (Nat)"/>
    <property type="match status" value="1"/>
</dbReference>